<reference evidence="1" key="1">
    <citation type="submission" date="2019-05" db="EMBL/GenBank/DDBJ databases">
        <title>Revised genome assembly of Burkholderiaceae (previously Ralstonia) sp. PBA.</title>
        <authorList>
            <person name="Gan H.M."/>
        </authorList>
    </citation>
    <scope>NUCLEOTIDE SEQUENCE</scope>
    <source>
        <strain evidence="1">PBA</strain>
    </source>
</reference>
<dbReference type="EC" id="3.1.3.12" evidence="1"/>
<organism evidence="1 2">
    <name type="scientific">Imbroritus primus</name>
    <dbReference type="NCBI Taxonomy" id="3058603"/>
    <lineage>
        <taxon>Bacteria</taxon>
        <taxon>Pseudomonadati</taxon>
        <taxon>Pseudomonadota</taxon>
        <taxon>Betaproteobacteria</taxon>
        <taxon>Burkholderiales</taxon>
        <taxon>Burkholderiaceae</taxon>
        <taxon>Imbroritus</taxon>
    </lineage>
</organism>
<evidence type="ECO:0000313" key="1">
    <source>
        <dbReference type="EMBL" id="TMS58358.1"/>
    </source>
</evidence>
<accession>A0ACD3SQU8</accession>
<dbReference type="EMBL" id="AKCV02000015">
    <property type="protein sequence ID" value="TMS58358.1"/>
    <property type="molecule type" value="Genomic_DNA"/>
</dbReference>
<comment type="caution">
    <text evidence="1">The sequence shown here is derived from an EMBL/GenBank/DDBJ whole genome shotgun (WGS) entry which is preliminary data.</text>
</comment>
<protein>
    <submittedName>
        <fullName evidence="1">Trehalose-phosphatase</fullName>
        <ecNumber evidence="1">3.1.3.12</ecNumber>
    </submittedName>
</protein>
<keyword evidence="1" id="KW-0378">Hydrolase</keyword>
<gene>
    <name evidence="1" type="primary">otsB</name>
    <name evidence="1" type="ORF">MW7_006340</name>
</gene>
<sequence>MHVSPPSFSSPADLSDLFAQPSALFLDFDGTLAELASTPDAVVLPPSLPGMLGMLQQRFDGALAIVSGRPVAQLDAFLAPLQLTCAGTHGAERRLAGGPLVQMPVPSLTAVEAAAAALAARDARLVVERKHGALALHYRQAPERAALCLDTMRAAAHDLPGVTVLHGKMVVEVKAANLDKGGAIRDFMHLSPFAGRIPVFIGDDVTDESGFAAVHAAQGIGIKVGAGTTLAGYRISDPAAVHLLLRQLLN</sequence>
<keyword evidence="2" id="KW-1185">Reference proteome</keyword>
<dbReference type="Proteomes" id="UP000004277">
    <property type="component" value="Unassembled WGS sequence"/>
</dbReference>
<name>A0ACD3SQU8_9BURK</name>
<evidence type="ECO:0000313" key="2">
    <source>
        <dbReference type="Proteomes" id="UP000004277"/>
    </source>
</evidence>
<proteinExistence type="predicted"/>